<proteinExistence type="predicted"/>
<reference evidence="3" key="1">
    <citation type="journal article" date="2017" name="Nat. Commun.">
        <title>The asparagus genome sheds light on the origin and evolution of a young Y chromosome.</title>
        <authorList>
            <person name="Harkess A."/>
            <person name="Zhou J."/>
            <person name="Xu C."/>
            <person name="Bowers J.E."/>
            <person name="Van der Hulst R."/>
            <person name="Ayyampalayam S."/>
            <person name="Mercati F."/>
            <person name="Riccardi P."/>
            <person name="McKain M.R."/>
            <person name="Kakrana A."/>
            <person name="Tang H."/>
            <person name="Ray J."/>
            <person name="Groenendijk J."/>
            <person name="Arikit S."/>
            <person name="Mathioni S.M."/>
            <person name="Nakano M."/>
            <person name="Shan H."/>
            <person name="Telgmann-Rauber A."/>
            <person name="Kanno A."/>
            <person name="Yue Z."/>
            <person name="Chen H."/>
            <person name="Li W."/>
            <person name="Chen Y."/>
            <person name="Xu X."/>
            <person name="Zhang Y."/>
            <person name="Luo S."/>
            <person name="Chen H."/>
            <person name="Gao J."/>
            <person name="Mao Z."/>
            <person name="Pires J.C."/>
            <person name="Luo M."/>
            <person name="Kudrna D."/>
            <person name="Wing R.A."/>
            <person name="Meyers B.C."/>
            <person name="Yi K."/>
            <person name="Kong H."/>
            <person name="Lavrijsen P."/>
            <person name="Sunseri F."/>
            <person name="Falavigna A."/>
            <person name="Ye Y."/>
            <person name="Leebens-Mack J.H."/>
            <person name="Chen G."/>
        </authorList>
    </citation>
    <scope>NUCLEOTIDE SEQUENCE [LARGE SCALE GENOMIC DNA]</scope>
    <source>
        <strain evidence="3">cv. DH0086</strain>
    </source>
</reference>
<dbReference type="Proteomes" id="UP000243459">
    <property type="component" value="Chromosome 4"/>
</dbReference>
<accession>A0A5P1F5H7</accession>
<sequence length="107" mass="11129">MVRRRAGGAVGGESRPELDGRSVGTSKERRRKRRGGGGMRSAGGALSVTVMRGKELRVWRSGRLSEGAEDEVISAASGAVTRGGRSGDKWEPGAGLASGAFVCEAER</sequence>
<evidence type="ECO:0000256" key="1">
    <source>
        <dbReference type="SAM" id="MobiDB-lite"/>
    </source>
</evidence>
<organism evidence="2 3">
    <name type="scientific">Asparagus officinalis</name>
    <name type="common">Garden asparagus</name>
    <dbReference type="NCBI Taxonomy" id="4686"/>
    <lineage>
        <taxon>Eukaryota</taxon>
        <taxon>Viridiplantae</taxon>
        <taxon>Streptophyta</taxon>
        <taxon>Embryophyta</taxon>
        <taxon>Tracheophyta</taxon>
        <taxon>Spermatophyta</taxon>
        <taxon>Magnoliopsida</taxon>
        <taxon>Liliopsida</taxon>
        <taxon>Asparagales</taxon>
        <taxon>Asparagaceae</taxon>
        <taxon>Asparagoideae</taxon>
        <taxon>Asparagus</taxon>
    </lineage>
</organism>
<dbReference type="Gramene" id="ONK73013">
    <property type="protein sequence ID" value="ONK73013"/>
    <property type="gene ID" value="A4U43_C04F26120"/>
</dbReference>
<gene>
    <name evidence="2" type="ORF">A4U43_C04F26120</name>
</gene>
<dbReference type="EMBL" id="CM007384">
    <property type="protein sequence ID" value="ONK73013.1"/>
    <property type="molecule type" value="Genomic_DNA"/>
</dbReference>
<feature type="region of interest" description="Disordered" evidence="1">
    <location>
        <begin position="1"/>
        <end position="46"/>
    </location>
</feature>
<keyword evidence="3" id="KW-1185">Reference proteome</keyword>
<dbReference type="AlphaFoldDB" id="A0A5P1F5H7"/>
<name>A0A5P1F5H7_ASPOF</name>
<evidence type="ECO:0000313" key="3">
    <source>
        <dbReference type="Proteomes" id="UP000243459"/>
    </source>
</evidence>
<protein>
    <submittedName>
        <fullName evidence="2">Uncharacterized protein</fullName>
    </submittedName>
</protein>
<evidence type="ECO:0000313" key="2">
    <source>
        <dbReference type="EMBL" id="ONK73013.1"/>
    </source>
</evidence>